<keyword evidence="2" id="KW-1185">Reference proteome</keyword>
<dbReference type="AlphaFoldDB" id="A0AAV9B256"/>
<proteinExistence type="predicted"/>
<organism evidence="1 2">
    <name type="scientific">Acorus gramineus</name>
    <name type="common">Dwarf sweet flag</name>
    <dbReference type="NCBI Taxonomy" id="55184"/>
    <lineage>
        <taxon>Eukaryota</taxon>
        <taxon>Viridiplantae</taxon>
        <taxon>Streptophyta</taxon>
        <taxon>Embryophyta</taxon>
        <taxon>Tracheophyta</taxon>
        <taxon>Spermatophyta</taxon>
        <taxon>Magnoliopsida</taxon>
        <taxon>Liliopsida</taxon>
        <taxon>Acoraceae</taxon>
        <taxon>Acorus</taxon>
    </lineage>
</organism>
<gene>
    <name evidence="1" type="ORF">QJS04_geneDACA014668</name>
</gene>
<dbReference type="Proteomes" id="UP001179952">
    <property type="component" value="Unassembled WGS sequence"/>
</dbReference>
<evidence type="ECO:0000313" key="1">
    <source>
        <dbReference type="EMBL" id="KAK1270734.1"/>
    </source>
</evidence>
<reference evidence="1" key="2">
    <citation type="submission" date="2023-06" db="EMBL/GenBank/DDBJ databases">
        <authorList>
            <person name="Ma L."/>
            <person name="Liu K.-W."/>
            <person name="Li Z."/>
            <person name="Hsiao Y.-Y."/>
            <person name="Qi Y."/>
            <person name="Fu T."/>
            <person name="Tang G."/>
            <person name="Zhang D."/>
            <person name="Sun W.-H."/>
            <person name="Liu D.-K."/>
            <person name="Li Y."/>
            <person name="Chen G.-Z."/>
            <person name="Liu X.-D."/>
            <person name="Liao X.-Y."/>
            <person name="Jiang Y.-T."/>
            <person name="Yu X."/>
            <person name="Hao Y."/>
            <person name="Huang J."/>
            <person name="Zhao X.-W."/>
            <person name="Ke S."/>
            <person name="Chen Y.-Y."/>
            <person name="Wu W.-L."/>
            <person name="Hsu J.-L."/>
            <person name="Lin Y.-F."/>
            <person name="Huang M.-D."/>
            <person name="Li C.-Y."/>
            <person name="Huang L."/>
            <person name="Wang Z.-W."/>
            <person name="Zhao X."/>
            <person name="Zhong W.-Y."/>
            <person name="Peng D.-H."/>
            <person name="Ahmad S."/>
            <person name="Lan S."/>
            <person name="Zhang J.-S."/>
            <person name="Tsai W.-C."/>
            <person name="Van De Peer Y."/>
            <person name="Liu Z.-J."/>
        </authorList>
    </citation>
    <scope>NUCLEOTIDE SEQUENCE</scope>
    <source>
        <strain evidence="1">SCP</strain>
        <tissue evidence="1">Leaves</tissue>
    </source>
</reference>
<name>A0AAV9B256_ACOGR</name>
<accession>A0AAV9B256</accession>
<evidence type="ECO:0000313" key="2">
    <source>
        <dbReference type="Proteomes" id="UP001179952"/>
    </source>
</evidence>
<protein>
    <submittedName>
        <fullName evidence="1">Uncharacterized protein</fullName>
    </submittedName>
</protein>
<dbReference type="EMBL" id="JAUJYN010000005">
    <property type="protein sequence ID" value="KAK1270734.1"/>
    <property type="molecule type" value="Genomic_DNA"/>
</dbReference>
<reference evidence="1" key="1">
    <citation type="journal article" date="2023" name="Nat. Commun.">
        <title>Diploid and tetraploid genomes of Acorus and the evolution of monocots.</title>
        <authorList>
            <person name="Ma L."/>
            <person name="Liu K.W."/>
            <person name="Li Z."/>
            <person name="Hsiao Y.Y."/>
            <person name="Qi Y."/>
            <person name="Fu T."/>
            <person name="Tang G.D."/>
            <person name="Zhang D."/>
            <person name="Sun W.H."/>
            <person name="Liu D.K."/>
            <person name="Li Y."/>
            <person name="Chen G.Z."/>
            <person name="Liu X.D."/>
            <person name="Liao X.Y."/>
            <person name="Jiang Y.T."/>
            <person name="Yu X."/>
            <person name="Hao Y."/>
            <person name="Huang J."/>
            <person name="Zhao X.W."/>
            <person name="Ke S."/>
            <person name="Chen Y.Y."/>
            <person name="Wu W.L."/>
            <person name="Hsu J.L."/>
            <person name="Lin Y.F."/>
            <person name="Huang M.D."/>
            <person name="Li C.Y."/>
            <person name="Huang L."/>
            <person name="Wang Z.W."/>
            <person name="Zhao X."/>
            <person name="Zhong W.Y."/>
            <person name="Peng D.H."/>
            <person name="Ahmad S."/>
            <person name="Lan S."/>
            <person name="Zhang J.S."/>
            <person name="Tsai W.C."/>
            <person name="Van de Peer Y."/>
            <person name="Liu Z.J."/>
        </authorList>
    </citation>
    <scope>NUCLEOTIDE SEQUENCE</scope>
    <source>
        <strain evidence="1">SCP</strain>
    </source>
</reference>
<comment type="caution">
    <text evidence="1">The sequence shown here is derived from an EMBL/GenBank/DDBJ whole genome shotgun (WGS) entry which is preliminary data.</text>
</comment>
<sequence length="84" mass="9344">MGKLPSLDEVVAFVHGSSWWPHSQDANYVNDAMMDVNVQLSPMVSGEGASPLSHPRAPSKTSFRFQNIYLSSEDHQRVPLVLFT</sequence>